<accession>A0A6B0V2G5</accession>
<dbReference type="EMBL" id="GIFC01014009">
    <property type="protein sequence ID" value="MXU96092.1"/>
    <property type="molecule type" value="Transcribed_RNA"/>
</dbReference>
<keyword evidence="1" id="KW-0472">Membrane</keyword>
<sequence length="204" mass="22609">MMKTQCQHLPRPLVPSRLVSVSALSLLPASSCAAIFCTLVARVTSRWREVVQPRGNTAAERESVFGVDGEIARILSNVMQWIWRGAGVSVLQRLLTTLRLSRITKLEASGGDRVERRNVLPGAAGCRCVRDHSIFVSPANLFVLITVVLNYAPFLFIFVWDEDAIFPAKFGKCLYGQFYLYFFFCAAAAGALALVMLTCCFCTF</sequence>
<reference evidence="2" key="1">
    <citation type="submission" date="2019-12" db="EMBL/GenBank/DDBJ databases">
        <title>An insight into the sialome of adult female Ixodes ricinus ticks feeding for 6 days.</title>
        <authorList>
            <person name="Perner J."/>
            <person name="Ribeiro J.M.C."/>
        </authorList>
    </citation>
    <scope>NUCLEOTIDE SEQUENCE</scope>
    <source>
        <strain evidence="2">Semi-engorged</strain>
        <tissue evidence="2">Salivary glands</tissue>
    </source>
</reference>
<dbReference type="AlphaFoldDB" id="A0A6B0V2G5"/>
<organism evidence="2">
    <name type="scientific">Ixodes ricinus</name>
    <name type="common">Common tick</name>
    <name type="synonym">Acarus ricinus</name>
    <dbReference type="NCBI Taxonomy" id="34613"/>
    <lineage>
        <taxon>Eukaryota</taxon>
        <taxon>Metazoa</taxon>
        <taxon>Ecdysozoa</taxon>
        <taxon>Arthropoda</taxon>
        <taxon>Chelicerata</taxon>
        <taxon>Arachnida</taxon>
        <taxon>Acari</taxon>
        <taxon>Parasitiformes</taxon>
        <taxon>Ixodida</taxon>
        <taxon>Ixodoidea</taxon>
        <taxon>Ixodidae</taxon>
        <taxon>Ixodinae</taxon>
        <taxon>Ixodes</taxon>
    </lineage>
</organism>
<feature type="transmembrane region" description="Helical" evidence="1">
    <location>
        <begin position="180"/>
        <end position="202"/>
    </location>
</feature>
<evidence type="ECO:0000313" key="2">
    <source>
        <dbReference type="EMBL" id="MXU96092.1"/>
    </source>
</evidence>
<protein>
    <submittedName>
        <fullName evidence="2">Uncharacterized protein</fullName>
    </submittedName>
</protein>
<proteinExistence type="predicted"/>
<evidence type="ECO:0000256" key="1">
    <source>
        <dbReference type="SAM" id="Phobius"/>
    </source>
</evidence>
<feature type="transmembrane region" description="Helical" evidence="1">
    <location>
        <begin position="139"/>
        <end position="160"/>
    </location>
</feature>
<keyword evidence="1" id="KW-0812">Transmembrane</keyword>
<keyword evidence="1" id="KW-1133">Transmembrane helix</keyword>
<name>A0A6B0V2G5_IXORI</name>